<name>A0A5R9IKZ4_9GAMM</name>
<protein>
    <recommendedName>
        <fullName evidence="1">Ubiquinone biosynthesis accessory factor UbiJ</fullName>
    </recommendedName>
</protein>
<accession>A0A5R9IKZ4</accession>
<feature type="domain" description="SCP2" evidence="2">
    <location>
        <begin position="30"/>
        <end position="125"/>
    </location>
</feature>
<gene>
    <name evidence="1" type="primary">ubiJ</name>
    <name evidence="3" type="ORF">FE810_08165</name>
</gene>
<dbReference type="GO" id="GO:0005737">
    <property type="term" value="C:cytoplasm"/>
    <property type="evidence" value="ECO:0007669"/>
    <property type="project" value="UniProtKB-SubCell"/>
</dbReference>
<dbReference type="PANTHER" id="PTHR38693:SF1">
    <property type="entry name" value="UBIQUINONE BIOSYNTHESIS ACCESSORY FACTOR UBIJ"/>
    <property type="match status" value="1"/>
</dbReference>
<comment type="function">
    <text evidence="1">Required for ubiquinone (coenzyme Q) biosynthesis. Binds hydrophobic ubiquinone biosynthetic intermediates via its SCP2 domain and is essential for the stability of the Ubi complex. May constitute a docking platform where Ubi enzymes assemble and access their SCP2-bound polyprenyl substrates.</text>
</comment>
<dbReference type="EMBL" id="VCBC01000007">
    <property type="protein sequence ID" value="TLU65259.1"/>
    <property type="molecule type" value="Genomic_DNA"/>
</dbReference>
<comment type="caution">
    <text evidence="3">The sequence shown here is derived from an EMBL/GenBank/DDBJ whole genome shotgun (WGS) entry which is preliminary data.</text>
</comment>
<dbReference type="InterPro" id="IPR003033">
    <property type="entry name" value="SCP2_sterol-bd_dom"/>
</dbReference>
<comment type="pathway">
    <text evidence="1">Cofactor biosynthesis; ubiquinone biosynthesis.</text>
</comment>
<dbReference type="InterPro" id="IPR038989">
    <property type="entry name" value="UbiJ"/>
</dbReference>
<evidence type="ECO:0000259" key="2">
    <source>
        <dbReference type="Pfam" id="PF02036"/>
    </source>
</evidence>
<dbReference type="HAMAP" id="MF_02215">
    <property type="entry name" value="UbiJ"/>
    <property type="match status" value="1"/>
</dbReference>
<dbReference type="Pfam" id="PF02036">
    <property type="entry name" value="SCP2"/>
    <property type="match status" value="1"/>
</dbReference>
<evidence type="ECO:0000256" key="1">
    <source>
        <dbReference type="HAMAP-Rule" id="MF_02215"/>
    </source>
</evidence>
<dbReference type="UniPathway" id="UPA00232"/>
<keyword evidence="1" id="KW-0963">Cytoplasm</keyword>
<evidence type="ECO:0000313" key="3">
    <source>
        <dbReference type="EMBL" id="TLU65259.1"/>
    </source>
</evidence>
<dbReference type="GO" id="GO:0006744">
    <property type="term" value="P:ubiquinone biosynthetic process"/>
    <property type="evidence" value="ECO:0007669"/>
    <property type="project" value="UniProtKB-UniRule"/>
</dbReference>
<sequence>MSRYIKGLNFNMVLMGMLPQMLCSALEKVINTALSLDPKQATALGKMEQQALTLQLQELPFVLSFLVSQGQVMVMSCRIEHSCYLATELSTLPKLTKPQLLPELIKQGLIEIEGDIQQAQSFANLGQSLDIDWQQQLAKHLGDIPTHYLTRLFSRVRNKARFAQRQIEQDSSEYLLYEQPVLVNQAVVEHFNGQVTQLASDTKAIEQRISHLITTLTAKE</sequence>
<evidence type="ECO:0000313" key="4">
    <source>
        <dbReference type="Proteomes" id="UP000307790"/>
    </source>
</evidence>
<comment type="subcellular location">
    <subcellularLocation>
        <location evidence="1">Cytoplasm</location>
    </subcellularLocation>
</comment>
<comment type="similarity">
    <text evidence="1">Belongs to the UbiJ family.</text>
</comment>
<dbReference type="AlphaFoldDB" id="A0A5R9IKZ4"/>
<dbReference type="PANTHER" id="PTHR38693">
    <property type="entry name" value="UBIQUINONE BIOSYNTHESIS PROTEIN UBIJ"/>
    <property type="match status" value="1"/>
</dbReference>
<reference evidence="3 4" key="1">
    <citation type="submission" date="2019-05" db="EMBL/GenBank/DDBJ databases">
        <title>Genome sequences of Thalassotalea litorea 1K03283.</title>
        <authorList>
            <person name="Zhang D."/>
        </authorList>
    </citation>
    <scope>NUCLEOTIDE SEQUENCE [LARGE SCALE GENOMIC DNA]</scope>
    <source>
        <strain evidence="3 4">MCCC 1K03283</strain>
    </source>
</reference>
<keyword evidence="4" id="KW-1185">Reference proteome</keyword>
<proteinExistence type="inferred from homology"/>
<organism evidence="3 4">
    <name type="scientific">Thalassotalea litorea</name>
    <dbReference type="NCBI Taxonomy" id="2020715"/>
    <lineage>
        <taxon>Bacteria</taxon>
        <taxon>Pseudomonadati</taxon>
        <taxon>Pseudomonadota</taxon>
        <taxon>Gammaproteobacteria</taxon>
        <taxon>Alteromonadales</taxon>
        <taxon>Colwelliaceae</taxon>
        <taxon>Thalassotalea</taxon>
    </lineage>
</organism>
<keyword evidence="1" id="KW-0831">Ubiquinone biosynthesis</keyword>
<dbReference type="Proteomes" id="UP000307790">
    <property type="component" value="Unassembled WGS sequence"/>
</dbReference>